<evidence type="ECO:0000313" key="2">
    <source>
        <dbReference type="Proteomes" id="UP001060215"/>
    </source>
</evidence>
<evidence type="ECO:0000313" key="1">
    <source>
        <dbReference type="EMBL" id="KAI8017286.1"/>
    </source>
</evidence>
<name>A0ACC0HZJ2_9ERIC</name>
<protein>
    <submittedName>
        <fullName evidence="1">Uncharacterized protein</fullName>
    </submittedName>
</protein>
<gene>
    <name evidence="1" type="ORF">LOK49_LG04G00608</name>
</gene>
<dbReference type="EMBL" id="CM045759">
    <property type="protein sequence ID" value="KAI8017286.1"/>
    <property type="molecule type" value="Genomic_DNA"/>
</dbReference>
<proteinExistence type="predicted"/>
<reference evidence="1 2" key="1">
    <citation type="journal article" date="2022" name="Plant J.">
        <title>Chromosome-level genome of Camellia lanceoleosa provides a valuable resource for understanding genome evolution and self-incompatibility.</title>
        <authorList>
            <person name="Gong W."/>
            <person name="Xiao S."/>
            <person name="Wang L."/>
            <person name="Liao Z."/>
            <person name="Chang Y."/>
            <person name="Mo W."/>
            <person name="Hu G."/>
            <person name="Li W."/>
            <person name="Zhao G."/>
            <person name="Zhu H."/>
            <person name="Hu X."/>
            <person name="Ji K."/>
            <person name="Xiang X."/>
            <person name="Song Q."/>
            <person name="Yuan D."/>
            <person name="Jin S."/>
            <person name="Zhang L."/>
        </authorList>
    </citation>
    <scope>NUCLEOTIDE SEQUENCE [LARGE SCALE GENOMIC DNA]</scope>
    <source>
        <strain evidence="1">SQ_2022a</strain>
    </source>
</reference>
<dbReference type="Proteomes" id="UP001060215">
    <property type="component" value="Chromosome 2"/>
</dbReference>
<keyword evidence="2" id="KW-1185">Reference proteome</keyword>
<comment type="caution">
    <text evidence="1">The sequence shown here is derived from an EMBL/GenBank/DDBJ whole genome shotgun (WGS) entry which is preliminary data.</text>
</comment>
<accession>A0ACC0HZJ2</accession>
<sequence>MTKKIGEILENRIGRLIQVESQQGELFLSRSNLRFRVEVDTHEPFPRGFWLKRSQGEADIWITFKYEKLLDFCYDCRRVGHYRKICKFVSKEKGARSGYGPGIRAGVVKNLGSSYVSHHRQTDISETFPVGESMEHTETNISGQRGGA</sequence>
<organism evidence="1 2">
    <name type="scientific">Camellia lanceoleosa</name>
    <dbReference type="NCBI Taxonomy" id="1840588"/>
    <lineage>
        <taxon>Eukaryota</taxon>
        <taxon>Viridiplantae</taxon>
        <taxon>Streptophyta</taxon>
        <taxon>Embryophyta</taxon>
        <taxon>Tracheophyta</taxon>
        <taxon>Spermatophyta</taxon>
        <taxon>Magnoliopsida</taxon>
        <taxon>eudicotyledons</taxon>
        <taxon>Gunneridae</taxon>
        <taxon>Pentapetalae</taxon>
        <taxon>asterids</taxon>
        <taxon>Ericales</taxon>
        <taxon>Theaceae</taxon>
        <taxon>Camellia</taxon>
    </lineage>
</organism>